<protein>
    <submittedName>
        <fullName evidence="2">Uncharacterized protein</fullName>
    </submittedName>
</protein>
<organism evidence="1 2">
    <name type="scientific">Romanomermis culicivorax</name>
    <name type="common">Nematode worm</name>
    <dbReference type="NCBI Taxonomy" id="13658"/>
    <lineage>
        <taxon>Eukaryota</taxon>
        <taxon>Metazoa</taxon>
        <taxon>Ecdysozoa</taxon>
        <taxon>Nematoda</taxon>
        <taxon>Enoplea</taxon>
        <taxon>Dorylaimia</taxon>
        <taxon>Mermithida</taxon>
        <taxon>Mermithoidea</taxon>
        <taxon>Mermithidae</taxon>
        <taxon>Romanomermis</taxon>
    </lineage>
</organism>
<dbReference type="WBParaSite" id="nRc.2.0.1.t21241-RA">
    <property type="protein sequence ID" value="nRc.2.0.1.t21241-RA"/>
    <property type="gene ID" value="nRc.2.0.1.g21241"/>
</dbReference>
<accession>A0A915J490</accession>
<proteinExistence type="predicted"/>
<name>A0A915J490_ROMCU</name>
<evidence type="ECO:0000313" key="1">
    <source>
        <dbReference type="Proteomes" id="UP000887565"/>
    </source>
</evidence>
<dbReference type="Proteomes" id="UP000887565">
    <property type="component" value="Unplaced"/>
</dbReference>
<dbReference type="AlphaFoldDB" id="A0A915J490"/>
<reference evidence="2" key="1">
    <citation type="submission" date="2022-11" db="UniProtKB">
        <authorList>
            <consortium name="WormBaseParasite"/>
        </authorList>
    </citation>
    <scope>IDENTIFICATION</scope>
</reference>
<sequence length="98" mass="10944">MIQYLCEAYVAINQNSFRNADISEPPAATDVAESPKTTRFFVPIGTKSQKKLCQWHKKNSTRSILKSLPKSLTAFKVCCDDTNTLFEDNSFAFGSNTS</sequence>
<evidence type="ECO:0000313" key="2">
    <source>
        <dbReference type="WBParaSite" id="nRc.2.0.1.t21241-RA"/>
    </source>
</evidence>
<keyword evidence="1" id="KW-1185">Reference proteome</keyword>